<dbReference type="OrthoDB" id="8967028at2"/>
<gene>
    <name evidence="1" type="ORF">RR42_s2497</name>
</gene>
<dbReference type="EMBL" id="CP010537">
    <property type="protein sequence ID" value="AJG24079.1"/>
    <property type="molecule type" value="Genomic_DNA"/>
</dbReference>
<dbReference type="AlphaFoldDB" id="A0A0C4YPX9"/>
<accession>A0A0C4YPX9</accession>
<dbReference type="Proteomes" id="UP000031843">
    <property type="component" value="Chromosome secondary"/>
</dbReference>
<proteinExistence type="predicted"/>
<sequence>MTSNEFTSFKAHLSMLLRDLPLGTTADLADVAVAAYWDGTRIVGTYLRDGGHLDEAFDFDENAWENWHDDFVGWLATPSFTQRDELRASLASAG</sequence>
<protein>
    <submittedName>
        <fullName evidence="1">Uncharacterized protein</fullName>
    </submittedName>
</protein>
<dbReference type="RefSeq" id="WP_043356105.1">
    <property type="nucleotide sequence ID" value="NZ_CP010537.1"/>
</dbReference>
<evidence type="ECO:0000313" key="2">
    <source>
        <dbReference type="Proteomes" id="UP000031843"/>
    </source>
</evidence>
<dbReference type="KEGG" id="cbw:RR42_s2497"/>
<organism evidence="1 2">
    <name type="scientific">Cupriavidus basilensis</name>
    <dbReference type="NCBI Taxonomy" id="68895"/>
    <lineage>
        <taxon>Bacteria</taxon>
        <taxon>Pseudomonadati</taxon>
        <taxon>Pseudomonadota</taxon>
        <taxon>Betaproteobacteria</taxon>
        <taxon>Burkholderiales</taxon>
        <taxon>Burkholderiaceae</taxon>
        <taxon>Cupriavidus</taxon>
    </lineage>
</organism>
<reference evidence="1 2" key="1">
    <citation type="journal article" date="2015" name="Genome Announc.">
        <title>Complete Genome Sequence of Cupriavidus basilensis 4G11, Isolated from the Oak Ridge Field Research Center Site.</title>
        <authorList>
            <person name="Ray J."/>
            <person name="Waters R.J."/>
            <person name="Skerker J.M."/>
            <person name="Kuehl J.V."/>
            <person name="Price M.N."/>
            <person name="Huang J."/>
            <person name="Chakraborty R."/>
            <person name="Arkin A.P."/>
            <person name="Deutschbauer A."/>
        </authorList>
    </citation>
    <scope>NUCLEOTIDE SEQUENCE [LARGE SCALE GENOMIC DNA]</scope>
    <source>
        <strain evidence="1">4G11</strain>
    </source>
</reference>
<evidence type="ECO:0000313" key="1">
    <source>
        <dbReference type="EMBL" id="AJG24079.1"/>
    </source>
</evidence>
<keyword evidence="2" id="KW-1185">Reference proteome</keyword>
<name>A0A0C4YPX9_9BURK</name>